<feature type="transmembrane region" description="Helical" evidence="1">
    <location>
        <begin position="83"/>
        <end position="105"/>
    </location>
</feature>
<keyword evidence="2" id="KW-0732">Signal</keyword>
<name>A0A934J1J6_9BACL</name>
<keyword evidence="1" id="KW-0812">Transmembrane</keyword>
<keyword evidence="1" id="KW-0472">Membrane</keyword>
<dbReference type="InterPro" id="IPR024164">
    <property type="entry name" value="KinB-signalling_activ"/>
</dbReference>
<dbReference type="Proteomes" id="UP000640274">
    <property type="component" value="Unassembled WGS sequence"/>
</dbReference>
<feature type="transmembrane region" description="Helical" evidence="1">
    <location>
        <begin position="142"/>
        <end position="161"/>
    </location>
</feature>
<gene>
    <name evidence="3" type="ORF">JFN88_07095</name>
</gene>
<feature type="transmembrane region" description="Helical" evidence="1">
    <location>
        <begin position="167"/>
        <end position="185"/>
    </location>
</feature>
<dbReference type="AlphaFoldDB" id="A0A934J1J6"/>
<reference evidence="3" key="1">
    <citation type="submission" date="2020-12" db="EMBL/GenBank/DDBJ databases">
        <authorList>
            <person name="Huq M.A."/>
        </authorList>
    </citation>
    <scope>NUCLEOTIDE SEQUENCE</scope>
    <source>
        <strain evidence="3">MAHUQ-46</strain>
    </source>
</reference>
<dbReference type="Pfam" id="PF14089">
    <property type="entry name" value="KbaA"/>
    <property type="match status" value="1"/>
</dbReference>
<sequence length="210" mass="23576">MNLKKLFFLFWTCMAVGAIATTVTGAVMQWTDPSFGFLGFKVAGFNAAMMALVGTMIGAFSQMGFFAYLILNYIALSIFRKKYLWNAFQAYTTVFCVFGLGYMLYSKREVLSSYLFLIIPTALVLSTLVVCYFKVTQTNRSAFIPTAFLMFTVTFIEAWPAMSDGNANTPGIIFMFVPLFVCNAYQIMMLHRVLKNNQTTESAQEAKTVV</sequence>
<dbReference type="EMBL" id="JAELUP010000016">
    <property type="protein sequence ID" value="MBJ6361080.1"/>
    <property type="molecule type" value="Genomic_DNA"/>
</dbReference>
<evidence type="ECO:0000256" key="1">
    <source>
        <dbReference type="SAM" id="Phobius"/>
    </source>
</evidence>
<dbReference type="GO" id="GO:0045881">
    <property type="term" value="P:positive regulation of sporulation resulting in formation of a cellular spore"/>
    <property type="evidence" value="ECO:0007669"/>
    <property type="project" value="InterPro"/>
</dbReference>
<keyword evidence="1" id="KW-1133">Transmembrane helix</keyword>
<evidence type="ECO:0000256" key="2">
    <source>
        <dbReference type="SAM" id="SignalP"/>
    </source>
</evidence>
<feature type="transmembrane region" description="Helical" evidence="1">
    <location>
        <begin position="49"/>
        <end position="71"/>
    </location>
</feature>
<feature type="chain" id="PRO_5037439173" evidence="2">
    <location>
        <begin position="21"/>
        <end position="210"/>
    </location>
</feature>
<protein>
    <submittedName>
        <fullName evidence="3">KinB-signaling pathway activation protein</fullName>
    </submittedName>
</protein>
<accession>A0A934J1J6</accession>
<feature type="transmembrane region" description="Helical" evidence="1">
    <location>
        <begin position="111"/>
        <end position="135"/>
    </location>
</feature>
<evidence type="ECO:0000313" key="4">
    <source>
        <dbReference type="Proteomes" id="UP000640274"/>
    </source>
</evidence>
<proteinExistence type="predicted"/>
<evidence type="ECO:0000313" key="3">
    <source>
        <dbReference type="EMBL" id="MBJ6361080.1"/>
    </source>
</evidence>
<keyword evidence="4" id="KW-1185">Reference proteome</keyword>
<dbReference type="RefSeq" id="WP_199018620.1">
    <property type="nucleotide sequence ID" value="NZ_JAELUP010000016.1"/>
</dbReference>
<dbReference type="SMART" id="SM01251">
    <property type="entry name" value="KbaA"/>
    <property type="match status" value="1"/>
</dbReference>
<organism evidence="3 4">
    <name type="scientific">Paenibacillus roseus</name>
    <dbReference type="NCBI Taxonomy" id="2798579"/>
    <lineage>
        <taxon>Bacteria</taxon>
        <taxon>Bacillati</taxon>
        <taxon>Bacillota</taxon>
        <taxon>Bacilli</taxon>
        <taxon>Bacillales</taxon>
        <taxon>Paenibacillaceae</taxon>
        <taxon>Paenibacillus</taxon>
    </lineage>
</organism>
<comment type="caution">
    <text evidence="3">The sequence shown here is derived from an EMBL/GenBank/DDBJ whole genome shotgun (WGS) entry which is preliminary data.</text>
</comment>
<dbReference type="PIRSF" id="PIRSF029886">
    <property type="entry name" value="KBAA"/>
    <property type="match status" value="1"/>
</dbReference>
<feature type="signal peptide" evidence="2">
    <location>
        <begin position="1"/>
        <end position="20"/>
    </location>
</feature>